<evidence type="ECO:0000313" key="2">
    <source>
        <dbReference type="Proteomes" id="UP000216797"/>
    </source>
</evidence>
<dbReference type="InterPro" id="IPR035069">
    <property type="entry name" value="TTHA1013/TTHA0281-like"/>
</dbReference>
<dbReference type="EMBL" id="LHUG01000005">
    <property type="protein sequence ID" value="PAB01115.1"/>
    <property type="molecule type" value="Genomic_DNA"/>
</dbReference>
<dbReference type="Gene3D" id="3.30.160.250">
    <property type="match status" value="1"/>
</dbReference>
<dbReference type="SUPFAM" id="SSF143100">
    <property type="entry name" value="TTHA1013/TTHA0281-like"/>
    <property type="match status" value="1"/>
</dbReference>
<organism evidence="1 2">
    <name type="scientific">Enterococcus canintestini</name>
    <dbReference type="NCBI Taxonomy" id="317010"/>
    <lineage>
        <taxon>Bacteria</taxon>
        <taxon>Bacillati</taxon>
        <taxon>Bacillota</taxon>
        <taxon>Bacilli</taxon>
        <taxon>Lactobacillales</taxon>
        <taxon>Enterococcaceae</taxon>
        <taxon>Enterococcus</taxon>
    </lineage>
</organism>
<dbReference type="AlphaFoldDB" id="A0A267HU13"/>
<name>A0A267HU13_9ENTE</name>
<protein>
    <submittedName>
        <fullName evidence="1">Antitoxin HicB</fullName>
    </submittedName>
</protein>
<proteinExistence type="predicted"/>
<sequence>MKKRVIYPYTICLEDGVYYVNFVNFDNCFTDGKSLEEAMINAKDVLEATLFVMIKNNLEFPMASIELENLPSDVRLAYADVWIEPIFEKVENQAVKKTLTIPKWLNDASEKQGINFSNILQTALKDELGIKN</sequence>
<reference evidence="1 2" key="1">
    <citation type="submission" date="2015-08" db="EMBL/GenBank/DDBJ databases">
        <title>Enterococcus genome sequence.</title>
        <authorList>
            <person name="Acedo J.Z."/>
            <person name="Vederas J.C."/>
        </authorList>
    </citation>
    <scope>NUCLEOTIDE SEQUENCE [LARGE SCALE GENOMIC DNA]</scope>
    <source>
        <strain evidence="1 2">49</strain>
    </source>
</reference>
<evidence type="ECO:0000313" key="1">
    <source>
        <dbReference type="EMBL" id="PAB01115.1"/>
    </source>
</evidence>
<accession>A0A267HU13</accession>
<dbReference type="Proteomes" id="UP000216797">
    <property type="component" value="Unassembled WGS sequence"/>
</dbReference>
<dbReference type="RefSeq" id="WP_095006636.1">
    <property type="nucleotide sequence ID" value="NZ_JBKVRM010000016.1"/>
</dbReference>
<comment type="caution">
    <text evidence="1">The sequence shown here is derived from an EMBL/GenBank/DDBJ whole genome shotgun (WGS) entry which is preliminary data.</text>
</comment>
<keyword evidence="2" id="KW-1185">Reference proteome</keyword>
<gene>
    <name evidence="1" type="ORF">AKL21_07645</name>
</gene>